<keyword evidence="3" id="KW-1185">Reference proteome</keyword>
<dbReference type="AlphaFoldDB" id="A0A430L8U4"/>
<feature type="transmembrane region" description="Helical" evidence="1">
    <location>
        <begin position="218"/>
        <end position="237"/>
    </location>
</feature>
<sequence>MQPRQLDVTSTDHTIPLFPRYESSDLFRWFEPAFHQKNFFSAEDIFTNSLTVSWRWFELLNGSANYEDLPPINIATTGVCGDAKSGHKNCSEVCSRRSDMFDSWAIISHCLTLASLSLAGETFSGLNESSLGLINDALHRFSIEDATEFPGELVLNNTFECAMTSCETDSGECRMKELGSNYIVHGLVHWNVMAESLTRMCEGIEINVNGDVAGPGVIISYFIQMGMALYAWAFIMLPKTMNAMAALAHFLGRILHSFGFKRRIIANRPSLSKRLEQTNLTHATSTFLVEFHEAQCFFVISIEIALLYSASRVSFTGVTTRAALVLFSHLLSIIACLGAWPILLTQASLRRARLDSFYYLTLSTAAMLLAFWASLEVVYPDFDETRELLAGQNMISECGNNTSLLSLCSSSSNMNLASIMNVSPPGMRHVFLLLISLFWIPKLWELMIAKITWLRKKLKPSTEQRRKGTVWKRTVHIGIAVVFFLATDGIAMTFIIFSLYDLRNLRLELDLGEWSVGQVIAVLVWAPVISKYLYLIIFGVEKGFLYRISRAFVVVKRPIKIESDDEEDTAPVATPLMHSHQNTAG</sequence>
<feature type="transmembrane region" description="Helical" evidence="1">
    <location>
        <begin position="294"/>
        <end position="311"/>
    </location>
</feature>
<comment type="caution">
    <text evidence="2">The sequence shown here is derived from an EMBL/GenBank/DDBJ whole genome shotgun (WGS) entry which is preliminary data.</text>
</comment>
<proteinExistence type="predicted"/>
<evidence type="ECO:0000313" key="3">
    <source>
        <dbReference type="Proteomes" id="UP000287124"/>
    </source>
</evidence>
<evidence type="ECO:0000313" key="2">
    <source>
        <dbReference type="EMBL" id="RTE72161.1"/>
    </source>
</evidence>
<keyword evidence="1" id="KW-0812">Transmembrane</keyword>
<keyword evidence="1" id="KW-0472">Membrane</keyword>
<feature type="transmembrane region" description="Helical" evidence="1">
    <location>
        <begin position="520"/>
        <end position="540"/>
    </location>
</feature>
<gene>
    <name evidence="2" type="ORF">BHE90_013433</name>
</gene>
<feature type="transmembrane region" description="Helical" evidence="1">
    <location>
        <begin position="430"/>
        <end position="454"/>
    </location>
</feature>
<evidence type="ECO:0000256" key="1">
    <source>
        <dbReference type="SAM" id="Phobius"/>
    </source>
</evidence>
<feature type="transmembrane region" description="Helical" evidence="1">
    <location>
        <begin position="475"/>
        <end position="500"/>
    </location>
</feature>
<reference evidence="2 3" key="1">
    <citation type="submission" date="2017-06" db="EMBL/GenBank/DDBJ databases">
        <title>Comparative genomic analysis of Ambrosia Fusariam Clade fungi.</title>
        <authorList>
            <person name="Stajich J.E."/>
            <person name="Carrillo J."/>
            <person name="Kijimoto T."/>
            <person name="Eskalen A."/>
            <person name="O'Donnell K."/>
            <person name="Kasson M."/>
        </authorList>
    </citation>
    <scope>NUCLEOTIDE SEQUENCE [LARGE SCALE GENOMIC DNA]</scope>
    <source>
        <strain evidence="2 3">UCR1854</strain>
    </source>
</reference>
<dbReference type="EMBL" id="MIKF01000329">
    <property type="protein sequence ID" value="RTE72161.1"/>
    <property type="molecule type" value="Genomic_DNA"/>
</dbReference>
<organism evidence="2 3">
    <name type="scientific">Fusarium euwallaceae</name>
    <dbReference type="NCBI Taxonomy" id="1147111"/>
    <lineage>
        <taxon>Eukaryota</taxon>
        <taxon>Fungi</taxon>
        <taxon>Dikarya</taxon>
        <taxon>Ascomycota</taxon>
        <taxon>Pezizomycotina</taxon>
        <taxon>Sordariomycetes</taxon>
        <taxon>Hypocreomycetidae</taxon>
        <taxon>Hypocreales</taxon>
        <taxon>Nectriaceae</taxon>
        <taxon>Fusarium</taxon>
        <taxon>Fusarium solani species complex</taxon>
    </lineage>
</organism>
<name>A0A430L8U4_9HYPO</name>
<keyword evidence="1" id="KW-1133">Transmembrane helix</keyword>
<dbReference type="Proteomes" id="UP000287124">
    <property type="component" value="Unassembled WGS sequence"/>
</dbReference>
<protein>
    <submittedName>
        <fullName evidence="2">Uncharacterized protein</fullName>
    </submittedName>
</protein>
<accession>A0A430L8U4</accession>
<feature type="transmembrane region" description="Helical" evidence="1">
    <location>
        <begin position="356"/>
        <end position="375"/>
    </location>
</feature>
<feature type="transmembrane region" description="Helical" evidence="1">
    <location>
        <begin position="323"/>
        <end position="344"/>
    </location>
</feature>